<evidence type="ECO:0000313" key="2">
    <source>
        <dbReference type="EMBL" id="KAF9584342.1"/>
    </source>
</evidence>
<feature type="region of interest" description="Disordered" evidence="1">
    <location>
        <begin position="100"/>
        <end position="127"/>
    </location>
</feature>
<feature type="region of interest" description="Disordered" evidence="1">
    <location>
        <begin position="174"/>
        <end position="218"/>
    </location>
</feature>
<gene>
    <name evidence="2" type="ORF">BGW38_006797</name>
</gene>
<evidence type="ECO:0000313" key="3">
    <source>
        <dbReference type="Proteomes" id="UP000780801"/>
    </source>
</evidence>
<feature type="non-terminal residue" evidence="2">
    <location>
        <position position="218"/>
    </location>
</feature>
<organism evidence="2 3">
    <name type="scientific">Lunasporangiospora selenospora</name>
    <dbReference type="NCBI Taxonomy" id="979761"/>
    <lineage>
        <taxon>Eukaryota</taxon>
        <taxon>Fungi</taxon>
        <taxon>Fungi incertae sedis</taxon>
        <taxon>Mucoromycota</taxon>
        <taxon>Mortierellomycotina</taxon>
        <taxon>Mortierellomycetes</taxon>
        <taxon>Mortierellales</taxon>
        <taxon>Mortierellaceae</taxon>
        <taxon>Lunasporangiospora</taxon>
    </lineage>
</organism>
<accession>A0A9P6FZL3</accession>
<sequence>MDTALKSWNEVLRWTDPLIWSLSTEPSQELYSSASDCLCLVAPDVDLIVSVAADSASDSSTHVSAAYHSRPLDQDHQAQAHGREDAALLLRLRHHLKRLHDRSPSQKQPQLQQQQQQQHRLHQEQQPEAEHYALACTLDGEERSFCGSLLDSRPSATKDLDWVKCLLVQTPLTRASEGGDPMAKAKCQTRKQQQQSRDLDVCTGKPVKQSDSSPLGSQ</sequence>
<dbReference type="EMBL" id="JAABOA010000439">
    <property type="protein sequence ID" value="KAF9584342.1"/>
    <property type="molecule type" value="Genomic_DNA"/>
</dbReference>
<reference evidence="2" key="1">
    <citation type="journal article" date="2020" name="Fungal Divers.">
        <title>Resolving the Mortierellaceae phylogeny through synthesis of multi-gene phylogenetics and phylogenomics.</title>
        <authorList>
            <person name="Vandepol N."/>
            <person name="Liber J."/>
            <person name="Desiro A."/>
            <person name="Na H."/>
            <person name="Kennedy M."/>
            <person name="Barry K."/>
            <person name="Grigoriev I.V."/>
            <person name="Miller A.N."/>
            <person name="O'Donnell K."/>
            <person name="Stajich J.E."/>
            <person name="Bonito G."/>
        </authorList>
    </citation>
    <scope>NUCLEOTIDE SEQUENCE</scope>
    <source>
        <strain evidence="2">KOD1015</strain>
    </source>
</reference>
<keyword evidence="3" id="KW-1185">Reference proteome</keyword>
<dbReference type="AlphaFoldDB" id="A0A9P6FZL3"/>
<dbReference type="Proteomes" id="UP000780801">
    <property type="component" value="Unassembled WGS sequence"/>
</dbReference>
<evidence type="ECO:0000256" key="1">
    <source>
        <dbReference type="SAM" id="MobiDB-lite"/>
    </source>
</evidence>
<protein>
    <submittedName>
        <fullName evidence="2">Uncharacterized protein</fullName>
    </submittedName>
</protein>
<comment type="caution">
    <text evidence="2">The sequence shown here is derived from an EMBL/GenBank/DDBJ whole genome shotgun (WGS) entry which is preliminary data.</text>
</comment>
<feature type="compositionally biased region" description="Polar residues" evidence="1">
    <location>
        <begin position="209"/>
        <end position="218"/>
    </location>
</feature>
<proteinExistence type="predicted"/>
<feature type="compositionally biased region" description="Low complexity" evidence="1">
    <location>
        <begin position="106"/>
        <end position="118"/>
    </location>
</feature>
<name>A0A9P6FZL3_9FUNG</name>